<name>A0A0G3GR74_9CORY</name>
<accession>A0A0G3GR74</accession>
<dbReference type="KEGG" id="cei:CEPID_06150"/>
<evidence type="ECO:0000313" key="2">
    <source>
        <dbReference type="Proteomes" id="UP000035368"/>
    </source>
</evidence>
<dbReference type="EMBL" id="CP011541">
    <property type="protein sequence ID" value="AKK03090.1"/>
    <property type="molecule type" value="Genomic_DNA"/>
</dbReference>
<sequence length="294" mass="33797">MLLSPEQWQPLLRAHEDRAHDLTKEHLARRRAGEKHPVWDFLFDYYPIKPATLAKWNPGVGTALLLDGASSEPPHLNWRDYHVVDTPYGKAVTVDEVGFIDRRRQAIAYIEDLFQRTETNPAHYDCFGLHEWAMVYRSAETRHDLQLRLGPAGTDQVVENHSIRCTHYDAFRFFTPPARSLNFRVLSREDQPDFDQRGCLHAGMDLYKWAYKLGPLIPGSMWLDCFELAKECRRLDMEASPYDCRPLGLGVVAIETPEGKAEYVTRQRQLSQRAAVLRQNLLAVLSPALATVKE</sequence>
<dbReference type="OrthoDB" id="9790578at2"/>
<dbReference type="PATRIC" id="fig|1050174.4.peg.1243"/>
<evidence type="ECO:0000313" key="1">
    <source>
        <dbReference type="EMBL" id="AKK03090.1"/>
    </source>
</evidence>
<dbReference type="STRING" id="1050174.CEPID_06150"/>
<dbReference type="Proteomes" id="UP000035368">
    <property type="component" value="Chromosome"/>
</dbReference>
<keyword evidence="2" id="KW-1185">Reference proteome</keyword>
<gene>
    <name evidence="1" type="ORF">CEPID_06150</name>
</gene>
<evidence type="ECO:0008006" key="3">
    <source>
        <dbReference type="Google" id="ProtNLM"/>
    </source>
</evidence>
<dbReference type="AlphaFoldDB" id="A0A0G3GR74"/>
<organism evidence="1 2">
    <name type="scientific">Corynebacterium epidermidicanis</name>
    <dbReference type="NCBI Taxonomy" id="1050174"/>
    <lineage>
        <taxon>Bacteria</taxon>
        <taxon>Bacillati</taxon>
        <taxon>Actinomycetota</taxon>
        <taxon>Actinomycetes</taxon>
        <taxon>Mycobacteriales</taxon>
        <taxon>Corynebacteriaceae</taxon>
        <taxon>Corynebacterium</taxon>
    </lineage>
</organism>
<proteinExistence type="predicted"/>
<protein>
    <recommendedName>
        <fullName evidence="3">3-methyladenine DNA glycosylase</fullName>
    </recommendedName>
</protein>
<dbReference type="RefSeq" id="WP_047240172.1">
    <property type="nucleotide sequence ID" value="NZ_CP011541.1"/>
</dbReference>
<reference evidence="1 2" key="1">
    <citation type="submission" date="2015-05" db="EMBL/GenBank/DDBJ databases">
        <title>Complete genome sequence of Corynebacterium epidermidicanis DSM 45586, isolated from the skin of a dog suffering from pruritus.</title>
        <authorList>
            <person name="Ruckert C."/>
            <person name="Albersmeier A."/>
            <person name="Winkler A."/>
            <person name="Tauch A."/>
        </authorList>
    </citation>
    <scope>NUCLEOTIDE SEQUENCE [LARGE SCALE GENOMIC DNA]</scope>
    <source>
        <strain evidence="1 2">DSM 45586</strain>
    </source>
</reference>